<comment type="similarity">
    <text evidence="1">Belongs to the esterase D family.</text>
</comment>
<feature type="chain" id="PRO_5046587727" evidence="3">
    <location>
        <begin position="20"/>
        <end position="283"/>
    </location>
</feature>
<dbReference type="InterPro" id="IPR029058">
    <property type="entry name" value="AB_hydrolase_fold"/>
</dbReference>
<proteinExistence type="inferred from homology"/>
<dbReference type="SUPFAM" id="SSF53474">
    <property type="entry name" value="alpha/beta-Hydrolases"/>
    <property type="match status" value="1"/>
</dbReference>
<dbReference type="RefSeq" id="WP_273675235.1">
    <property type="nucleotide sequence ID" value="NZ_JAQQXQ010000001.1"/>
</dbReference>
<dbReference type="PANTHER" id="PTHR40841:SF2">
    <property type="entry name" value="SIDEROPHORE-DEGRADING ESTERASE (EUROFUNG)"/>
    <property type="match status" value="1"/>
</dbReference>
<keyword evidence="2 4" id="KW-0378">Hydrolase</keyword>
<comment type="caution">
    <text evidence="4">The sequence shown here is derived from an EMBL/GenBank/DDBJ whole genome shotgun (WGS) entry which is preliminary data.</text>
</comment>
<evidence type="ECO:0000313" key="4">
    <source>
        <dbReference type="EMBL" id="MDC8753073.1"/>
    </source>
</evidence>
<dbReference type="PANTHER" id="PTHR40841">
    <property type="entry name" value="SIDEROPHORE TRIACETYLFUSARININE C ESTERASE"/>
    <property type="match status" value="1"/>
</dbReference>
<dbReference type="Gene3D" id="3.40.50.1820">
    <property type="entry name" value="alpha/beta hydrolase"/>
    <property type="match status" value="1"/>
</dbReference>
<gene>
    <name evidence="4" type="ORF">OIK40_00265</name>
</gene>
<organism evidence="4 5">
    <name type="scientific">Erythrobacter fulvus</name>
    <dbReference type="NCBI Taxonomy" id="2987523"/>
    <lineage>
        <taxon>Bacteria</taxon>
        <taxon>Pseudomonadati</taxon>
        <taxon>Pseudomonadota</taxon>
        <taxon>Alphaproteobacteria</taxon>
        <taxon>Sphingomonadales</taxon>
        <taxon>Erythrobacteraceae</taxon>
        <taxon>Erythrobacter/Porphyrobacter group</taxon>
        <taxon>Erythrobacter</taxon>
    </lineage>
</organism>
<evidence type="ECO:0000256" key="1">
    <source>
        <dbReference type="ARBA" id="ARBA00005622"/>
    </source>
</evidence>
<protein>
    <submittedName>
        <fullName evidence="4">Alpha/beta hydrolase-fold protein</fullName>
    </submittedName>
</protein>
<name>A0ABT5JLT7_9SPHN</name>
<accession>A0ABT5JLT7</accession>
<reference evidence="4 5" key="1">
    <citation type="submission" date="2022-10" db="EMBL/GenBank/DDBJ databases">
        <title>Erythrobacter sp. sf7 Genome sequencing.</title>
        <authorList>
            <person name="Park S."/>
        </authorList>
    </citation>
    <scope>NUCLEOTIDE SEQUENCE [LARGE SCALE GENOMIC DNA]</scope>
    <source>
        <strain evidence="5">sf7</strain>
    </source>
</reference>
<sequence>MRLLLASILSLAVAVPALADPNAYPQPRPLIIGETVTFEAVGAERSVNIVLPPDYAEDPERRWPVVYQLDGAMAQDLMMGTGLMRWGALWGRSQDAIVVGIETKDRQRELLPPTGDEAERKRWPTAGESAAFRAWLADIVKPMIEARYRTDGTAVLVGESAAGHFVVETWAQTPALFTGYAAISPSLQWDHEALSRRPPGTEARPPLYLSLADEGGATETGMLRLLDSLPPAQPYCFSDRRTELHHSNSLHGLLPEALQYLLPTGADWLEEYGFTLRCERRGG</sequence>
<feature type="signal peptide" evidence="3">
    <location>
        <begin position="1"/>
        <end position="19"/>
    </location>
</feature>
<keyword evidence="3" id="KW-0732">Signal</keyword>
<evidence type="ECO:0000256" key="3">
    <source>
        <dbReference type="SAM" id="SignalP"/>
    </source>
</evidence>
<dbReference type="Pfam" id="PF00756">
    <property type="entry name" value="Esterase"/>
    <property type="match status" value="1"/>
</dbReference>
<dbReference type="InterPro" id="IPR000801">
    <property type="entry name" value="Esterase-like"/>
</dbReference>
<dbReference type="GO" id="GO:0016787">
    <property type="term" value="F:hydrolase activity"/>
    <property type="evidence" value="ECO:0007669"/>
    <property type="project" value="UniProtKB-KW"/>
</dbReference>
<dbReference type="Proteomes" id="UP001216558">
    <property type="component" value="Unassembled WGS sequence"/>
</dbReference>
<keyword evidence="5" id="KW-1185">Reference proteome</keyword>
<dbReference type="EMBL" id="JAQQXQ010000001">
    <property type="protein sequence ID" value="MDC8753073.1"/>
    <property type="molecule type" value="Genomic_DNA"/>
</dbReference>
<evidence type="ECO:0000313" key="5">
    <source>
        <dbReference type="Proteomes" id="UP001216558"/>
    </source>
</evidence>
<evidence type="ECO:0000256" key="2">
    <source>
        <dbReference type="ARBA" id="ARBA00022801"/>
    </source>
</evidence>
<dbReference type="InterPro" id="IPR052558">
    <property type="entry name" value="Siderophore_Hydrolase_D"/>
</dbReference>